<feature type="transmembrane region" description="Helical" evidence="1">
    <location>
        <begin position="12"/>
        <end position="30"/>
    </location>
</feature>
<proteinExistence type="predicted"/>
<protein>
    <submittedName>
        <fullName evidence="2">Uncharacterized protein</fullName>
    </submittedName>
</protein>
<dbReference type="AlphaFoldDB" id="A0A0F9JH12"/>
<dbReference type="EMBL" id="LAZR01010095">
    <property type="protein sequence ID" value="KKM68848.1"/>
    <property type="molecule type" value="Genomic_DNA"/>
</dbReference>
<keyword evidence="1" id="KW-0812">Transmembrane</keyword>
<comment type="caution">
    <text evidence="2">The sequence shown here is derived from an EMBL/GenBank/DDBJ whole genome shotgun (WGS) entry which is preliminary data.</text>
</comment>
<accession>A0A0F9JH12</accession>
<reference evidence="2" key="1">
    <citation type="journal article" date="2015" name="Nature">
        <title>Complex archaea that bridge the gap between prokaryotes and eukaryotes.</title>
        <authorList>
            <person name="Spang A."/>
            <person name="Saw J.H."/>
            <person name="Jorgensen S.L."/>
            <person name="Zaremba-Niedzwiedzka K."/>
            <person name="Martijn J."/>
            <person name="Lind A.E."/>
            <person name="van Eijk R."/>
            <person name="Schleper C."/>
            <person name="Guy L."/>
            <person name="Ettema T.J."/>
        </authorList>
    </citation>
    <scope>NUCLEOTIDE SEQUENCE</scope>
</reference>
<gene>
    <name evidence="2" type="ORF">LCGC14_1456760</name>
</gene>
<evidence type="ECO:0000313" key="2">
    <source>
        <dbReference type="EMBL" id="KKM68848.1"/>
    </source>
</evidence>
<keyword evidence="1" id="KW-1133">Transmembrane helix</keyword>
<name>A0A0F9JH12_9ZZZZ</name>
<evidence type="ECO:0000256" key="1">
    <source>
        <dbReference type="SAM" id="Phobius"/>
    </source>
</evidence>
<keyword evidence="1" id="KW-0472">Membrane</keyword>
<organism evidence="2">
    <name type="scientific">marine sediment metagenome</name>
    <dbReference type="NCBI Taxonomy" id="412755"/>
    <lineage>
        <taxon>unclassified sequences</taxon>
        <taxon>metagenomes</taxon>
        <taxon>ecological metagenomes</taxon>
    </lineage>
</organism>
<sequence>MYDLLTEIFKSYGLVALIMTGETAALVYLYKQGQKKQEQLVALYRERVKDVTESKERYEELAHKLDDSIDLLIKVFKRNSE</sequence>